<protein>
    <recommendedName>
        <fullName evidence="3">DUF5050 domain-containing protein</fullName>
    </recommendedName>
</protein>
<evidence type="ECO:0000313" key="1">
    <source>
        <dbReference type="EMBL" id="PWL04151.1"/>
    </source>
</evidence>
<sequence>MKSLAFFVFFLGLFVSCGGEWTAADSTALSCRISDVPFTSAEQISLSADGEDLYILDRFNHVYVYGRNDARTCAFELFRTPENSDGQIPVGQAEKIESVGSFLYYYDGISLLRYDDDEFLCDVSLRQMAITSSAIYYAPNSGLEKLKINGTGCKKTQTSFAATRVMAMDAKAGMIATVETSGALTDPPQRLNIYSESGNLQVRRALAAGDKRNTLHFCSATRIRFGAAYLALLDAKCAYVGIFDLNGELIRRVDLTEEGIRGALDIDIAQDELFILTSSSIHPIYYFDFASLGMLD</sequence>
<dbReference type="EMBL" id="QGHD01000001">
    <property type="protein sequence ID" value="PWL04151.1"/>
    <property type="molecule type" value="Genomic_DNA"/>
</dbReference>
<comment type="caution">
    <text evidence="1">The sequence shown here is derived from an EMBL/GenBank/DDBJ whole genome shotgun (WGS) entry which is preliminary data.</text>
</comment>
<reference evidence="1 2" key="1">
    <citation type="submission" date="2018-05" db="EMBL/GenBank/DDBJ databases">
        <title>Animal gut microbial communities from fecal samples from Wisconsin, USA.</title>
        <authorList>
            <person name="Neumann A."/>
        </authorList>
    </citation>
    <scope>NUCLEOTIDE SEQUENCE [LARGE SCALE GENOMIC DNA]</scope>
    <source>
        <strain evidence="1 2">UWS4</strain>
    </source>
</reference>
<keyword evidence="2" id="KW-1185">Reference proteome</keyword>
<accession>A0ABX5LP10</accession>
<organism evidence="1 2">
    <name type="scientific">Hallerella porci</name>
    <dbReference type="NCBI Taxonomy" id="1945871"/>
    <lineage>
        <taxon>Bacteria</taxon>
        <taxon>Pseudomonadati</taxon>
        <taxon>Fibrobacterota</taxon>
        <taxon>Fibrobacteria</taxon>
        <taxon>Fibrobacterales</taxon>
        <taxon>Fibrobacteraceae</taxon>
        <taxon>Hallerella</taxon>
    </lineage>
</organism>
<name>A0ABX5LP10_9BACT</name>
<proteinExistence type="predicted"/>
<evidence type="ECO:0008006" key="3">
    <source>
        <dbReference type="Google" id="ProtNLM"/>
    </source>
</evidence>
<evidence type="ECO:0000313" key="2">
    <source>
        <dbReference type="Proteomes" id="UP000245523"/>
    </source>
</evidence>
<dbReference type="PROSITE" id="PS51257">
    <property type="entry name" value="PROKAR_LIPOPROTEIN"/>
    <property type="match status" value="1"/>
</dbReference>
<dbReference type="Proteomes" id="UP000245523">
    <property type="component" value="Unassembled WGS sequence"/>
</dbReference>
<dbReference type="RefSeq" id="WP_106197418.1">
    <property type="nucleotide sequence ID" value="NZ_JAXEIU010000053.1"/>
</dbReference>
<gene>
    <name evidence="1" type="ORF">B0H50_101163</name>
</gene>